<dbReference type="EMBL" id="KI546083">
    <property type="protein sequence ID" value="EST46158.1"/>
    <property type="molecule type" value="Genomic_DNA"/>
</dbReference>
<evidence type="ECO:0008006" key="4">
    <source>
        <dbReference type="Google" id="ProtNLM"/>
    </source>
</evidence>
<organism evidence="1">
    <name type="scientific">Spironucleus salmonicida</name>
    <dbReference type="NCBI Taxonomy" id="348837"/>
    <lineage>
        <taxon>Eukaryota</taxon>
        <taxon>Metamonada</taxon>
        <taxon>Diplomonadida</taxon>
        <taxon>Hexamitidae</taxon>
        <taxon>Hexamitinae</taxon>
        <taxon>Spironucleus</taxon>
    </lineage>
</organism>
<sequence length="323" mass="36149">MSMQELAQQILKAPSMLTEDNKKDESLAQAIIQLKPQETILYSVISQFNSVPLLLQIQSSLSKALQESVQIQILELTTDPHYLKSAEALLKEIQVPAKLVRAQIAYLNLLFINDHIIKAQSIAQSVRASATQLTPLVQSKLDLISAKISAAAGDYFQAAGYFQEALNLQNCVLELLLTKLLSGSYHELEKIASEHLTDKTKLCIELSGILQSKNNGFLSQIENISNQIDHVLSEKLLEIEIQKYVKKALKFYEKVQISHISEISGVRQDRIADMIQKMILNDDLEFAVDGRSGVLHRQVKSVEESVNVLRKGVEVVSALNKWM</sequence>
<dbReference type="VEuPathDB" id="GiardiaDB:SS50377_23421"/>
<accession>V6LPL0</accession>
<evidence type="ECO:0000313" key="2">
    <source>
        <dbReference type="EMBL" id="KAH0573487.1"/>
    </source>
</evidence>
<protein>
    <recommendedName>
        <fullName evidence="4">PCI domain-containing protein</fullName>
    </recommendedName>
</protein>
<reference evidence="1 2" key="1">
    <citation type="journal article" date="2014" name="PLoS Genet.">
        <title>The Genome of Spironucleus salmonicida Highlights a Fish Pathogen Adapted to Fluctuating Environments.</title>
        <authorList>
            <person name="Xu F."/>
            <person name="Jerlstrom-Hultqvist J."/>
            <person name="Einarsson E."/>
            <person name="Astvaldsson A."/>
            <person name="Svard S.G."/>
            <person name="Andersson J.O."/>
        </authorList>
    </citation>
    <scope>NUCLEOTIDE SEQUENCE</scope>
    <source>
        <strain evidence="2">ATCC 50377</strain>
    </source>
</reference>
<keyword evidence="3" id="KW-1185">Reference proteome</keyword>
<name>V6LPL0_9EUKA</name>
<dbReference type="Gene3D" id="1.25.40.570">
    <property type="match status" value="1"/>
</dbReference>
<proteinExistence type="predicted"/>
<dbReference type="Proteomes" id="UP000018208">
    <property type="component" value="Unassembled WGS sequence"/>
</dbReference>
<dbReference type="EMBL" id="AUWU02000004">
    <property type="protein sequence ID" value="KAH0573487.1"/>
    <property type="molecule type" value="Genomic_DNA"/>
</dbReference>
<evidence type="ECO:0000313" key="3">
    <source>
        <dbReference type="Proteomes" id="UP000018208"/>
    </source>
</evidence>
<dbReference type="AlphaFoldDB" id="V6LPL0"/>
<reference evidence="2" key="2">
    <citation type="submission" date="2020-12" db="EMBL/GenBank/DDBJ databases">
        <title>New Spironucleus salmonicida genome in near-complete chromosomes.</title>
        <authorList>
            <person name="Xu F."/>
            <person name="Kurt Z."/>
            <person name="Jimenez-Gonzalez A."/>
            <person name="Astvaldsson A."/>
            <person name="Andersson J.O."/>
            <person name="Svard S.G."/>
        </authorList>
    </citation>
    <scope>NUCLEOTIDE SEQUENCE</scope>
    <source>
        <strain evidence="2">ATCC 50377</strain>
    </source>
</reference>
<gene>
    <name evidence="1" type="ORF">SS50377_13750</name>
    <name evidence="2" type="ORF">SS50377_23421</name>
</gene>
<evidence type="ECO:0000313" key="1">
    <source>
        <dbReference type="EMBL" id="EST46158.1"/>
    </source>
</evidence>